<evidence type="ECO:0000256" key="1">
    <source>
        <dbReference type="SAM" id="MobiDB-lite"/>
    </source>
</evidence>
<dbReference type="AlphaFoldDB" id="A0A5N8XX70"/>
<comment type="caution">
    <text evidence="2">The sequence shown here is derived from an EMBL/GenBank/DDBJ whole genome shotgun (WGS) entry which is preliminary data.</text>
</comment>
<dbReference type="RefSeq" id="WP_152777207.1">
    <property type="nucleotide sequence ID" value="NZ_VJZC01000683.1"/>
</dbReference>
<name>A0A5N8XX70_9ACTN</name>
<dbReference type="Proteomes" id="UP000400924">
    <property type="component" value="Unassembled WGS sequence"/>
</dbReference>
<protein>
    <recommendedName>
        <fullName evidence="4">Apea-like HEPN domain-containing protein</fullName>
    </recommendedName>
</protein>
<organism evidence="2 3">
    <name type="scientific">Streptomyces spongiae</name>
    <dbReference type="NCBI Taxonomy" id="565072"/>
    <lineage>
        <taxon>Bacteria</taxon>
        <taxon>Bacillati</taxon>
        <taxon>Actinomycetota</taxon>
        <taxon>Actinomycetes</taxon>
        <taxon>Kitasatosporales</taxon>
        <taxon>Streptomycetaceae</taxon>
        <taxon>Streptomyces</taxon>
    </lineage>
</organism>
<evidence type="ECO:0008006" key="4">
    <source>
        <dbReference type="Google" id="ProtNLM"/>
    </source>
</evidence>
<gene>
    <name evidence="2" type="ORF">FNH08_44530</name>
</gene>
<feature type="region of interest" description="Disordered" evidence="1">
    <location>
        <begin position="103"/>
        <end position="135"/>
    </location>
</feature>
<accession>A0A5N8XX70</accession>
<keyword evidence="3" id="KW-1185">Reference proteome</keyword>
<reference evidence="2 3" key="1">
    <citation type="submission" date="2019-07" db="EMBL/GenBank/DDBJ databases">
        <title>New species of Amycolatopsis and Streptomyces.</title>
        <authorList>
            <person name="Duangmal K."/>
            <person name="Teo W.F.A."/>
            <person name="Lipun K."/>
        </authorList>
    </citation>
    <scope>NUCLEOTIDE SEQUENCE [LARGE SCALE GENOMIC DNA]</scope>
    <source>
        <strain evidence="2 3">NBRC 106415</strain>
    </source>
</reference>
<proteinExistence type="predicted"/>
<dbReference type="OrthoDB" id="3667780at2"/>
<dbReference type="EMBL" id="VJZC01000683">
    <property type="protein sequence ID" value="MPY63981.1"/>
    <property type="molecule type" value="Genomic_DNA"/>
</dbReference>
<evidence type="ECO:0000313" key="3">
    <source>
        <dbReference type="Proteomes" id="UP000400924"/>
    </source>
</evidence>
<feature type="compositionally biased region" description="Low complexity" evidence="1">
    <location>
        <begin position="104"/>
        <end position="119"/>
    </location>
</feature>
<evidence type="ECO:0000313" key="2">
    <source>
        <dbReference type="EMBL" id="MPY63981.1"/>
    </source>
</evidence>
<sequence>MQQRAAVLIGSDDDDRLQVRNTVRAGYAARSAYAHGGKDKSDLQALLSVVCRVLVQWVAQAAHCSRLSGRHGGQDGLVNLLDDALLSHRLCQEHIVGPREAFRATGGTPPLPPGAAWAPDRFRPASPGLSPVDLV</sequence>